<proteinExistence type="inferred from homology"/>
<reference evidence="5" key="1">
    <citation type="submission" date="2022-07" db="EMBL/GenBank/DDBJ databases">
        <title>Phylogenomic reconstructions and comparative analyses of Kickxellomycotina fungi.</title>
        <authorList>
            <person name="Reynolds N.K."/>
            <person name="Stajich J.E."/>
            <person name="Barry K."/>
            <person name="Grigoriev I.V."/>
            <person name="Crous P."/>
            <person name="Smith M.E."/>
        </authorList>
    </citation>
    <scope>NUCLEOTIDE SEQUENCE</scope>
    <source>
        <strain evidence="5">RSA 861</strain>
    </source>
</reference>
<dbReference type="InterPro" id="IPR036858">
    <property type="entry name" value="Cyclin-dep_kinase_reg-sub_sf"/>
</dbReference>
<dbReference type="GO" id="GO:0016538">
    <property type="term" value="F:cyclin-dependent protein serine/threonine kinase regulator activity"/>
    <property type="evidence" value="ECO:0007669"/>
    <property type="project" value="InterPro"/>
</dbReference>
<comment type="function">
    <text evidence="4">Binds to the catalytic subunit of the cyclin dependent kinases and is essential for their biological function.</text>
</comment>
<evidence type="ECO:0000256" key="4">
    <source>
        <dbReference type="RuleBase" id="RU311113"/>
    </source>
</evidence>
<keyword evidence="3 4" id="KW-0131">Cell cycle</keyword>
<evidence type="ECO:0000256" key="1">
    <source>
        <dbReference type="ARBA" id="ARBA00007782"/>
    </source>
</evidence>
<dbReference type="SMART" id="SM01084">
    <property type="entry name" value="CKS"/>
    <property type="match status" value="1"/>
</dbReference>
<dbReference type="InterPro" id="IPR000789">
    <property type="entry name" value="Cyclin-dep_kinase_reg-sub"/>
</dbReference>
<comment type="caution">
    <text evidence="5">The sequence shown here is derived from an EMBL/GenBank/DDBJ whole genome shotgun (WGS) entry which is preliminary data.</text>
</comment>
<comment type="similarity">
    <text evidence="1 4">Belongs to the CKS family.</text>
</comment>
<accession>A0A9W8A4U0</accession>
<dbReference type="Gene3D" id="3.30.170.10">
    <property type="entry name" value="Cyclin-dependent kinase, regulatory subunit"/>
    <property type="match status" value="1"/>
</dbReference>
<gene>
    <name evidence="5" type="primary">CKS2</name>
    <name evidence="5" type="ORF">IWQ60_006217</name>
</gene>
<dbReference type="OrthoDB" id="440676at2759"/>
<keyword evidence="2 4" id="KW-0132">Cell division</keyword>
<dbReference type="AlphaFoldDB" id="A0A9W8A4U0"/>
<organism evidence="5 6">
    <name type="scientific">Tieghemiomyces parasiticus</name>
    <dbReference type="NCBI Taxonomy" id="78921"/>
    <lineage>
        <taxon>Eukaryota</taxon>
        <taxon>Fungi</taxon>
        <taxon>Fungi incertae sedis</taxon>
        <taxon>Zoopagomycota</taxon>
        <taxon>Kickxellomycotina</taxon>
        <taxon>Dimargaritomycetes</taxon>
        <taxon>Dimargaritales</taxon>
        <taxon>Dimargaritaceae</taxon>
        <taxon>Tieghemiomyces</taxon>
    </lineage>
</organism>
<dbReference type="Proteomes" id="UP001150569">
    <property type="component" value="Unassembled WGS sequence"/>
</dbReference>
<evidence type="ECO:0000313" key="5">
    <source>
        <dbReference type="EMBL" id="KAJ1922916.1"/>
    </source>
</evidence>
<dbReference type="PANTHER" id="PTHR23415">
    <property type="entry name" value="CYCLIN-DEPENDENT KINASES REGULATORY SUBUNIT/60S RIBOSOME SUBUNIT BIOGENESIS PROTEIN NIP7"/>
    <property type="match status" value="1"/>
</dbReference>
<dbReference type="PRINTS" id="PR00296">
    <property type="entry name" value="CYCLINKINASE"/>
</dbReference>
<evidence type="ECO:0000313" key="6">
    <source>
        <dbReference type="Proteomes" id="UP001150569"/>
    </source>
</evidence>
<dbReference type="GO" id="GO:0051301">
    <property type="term" value="P:cell division"/>
    <property type="evidence" value="ECO:0007669"/>
    <property type="project" value="UniProtKB-UniRule"/>
</dbReference>
<dbReference type="Pfam" id="PF01111">
    <property type="entry name" value="CKS"/>
    <property type="match status" value="1"/>
</dbReference>
<evidence type="ECO:0000256" key="2">
    <source>
        <dbReference type="ARBA" id="ARBA00022618"/>
    </source>
</evidence>
<evidence type="ECO:0000256" key="3">
    <source>
        <dbReference type="ARBA" id="ARBA00023306"/>
    </source>
</evidence>
<dbReference type="PROSITE" id="PS00945">
    <property type="entry name" value="CKS_2"/>
    <property type="match status" value="1"/>
</dbReference>
<keyword evidence="6" id="KW-1185">Reference proteome</keyword>
<protein>
    <recommendedName>
        <fullName evidence="4">Cyclin-dependent kinases regulatory subunit</fullName>
    </recommendedName>
</protein>
<dbReference type="FunFam" id="3.30.170.10:FF:000001">
    <property type="entry name" value="Cyclin-dependent kinases regulatory subunit"/>
    <property type="match status" value="1"/>
</dbReference>
<dbReference type="SUPFAM" id="SSF55637">
    <property type="entry name" value="Cell cycle regulatory proteins"/>
    <property type="match status" value="1"/>
</dbReference>
<sequence length="100" mass="11925">MLNGDRKASRPEQRAEDIAKNSGRIFYSERYSDDHHEYRHVTLPAEIARHLPPNKLMSEQEWRSLGVQQSPGWVHYMVHAPEPHILLFRREKDYGLKYKK</sequence>
<name>A0A9W8A4U0_9FUNG</name>
<dbReference type="EMBL" id="JANBPT010000366">
    <property type="protein sequence ID" value="KAJ1922916.1"/>
    <property type="molecule type" value="Genomic_DNA"/>
</dbReference>